<dbReference type="OrthoDB" id="5798715at2759"/>
<evidence type="ECO:0000313" key="4">
    <source>
        <dbReference type="Proteomes" id="UP000050761"/>
    </source>
</evidence>
<dbReference type="PANTHER" id="PTHR35450">
    <property type="entry name" value="REVERSE TRANSCRIPTASE DOMAIN-CONTAINING PROTEIN"/>
    <property type="match status" value="1"/>
</dbReference>
<accession>A0A183FEC5</accession>
<proteinExistence type="predicted"/>
<evidence type="ECO:0000256" key="1">
    <source>
        <dbReference type="SAM" id="Coils"/>
    </source>
</evidence>
<evidence type="ECO:0000313" key="5">
    <source>
        <dbReference type="WBParaSite" id="HPBE_0000471501-mRNA-1"/>
    </source>
</evidence>
<keyword evidence="1" id="KW-0175">Coiled coil</keyword>
<feature type="domain" description="Reverse transcriptase" evidence="2">
    <location>
        <begin position="1"/>
        <end position="229"/>
    </location>
</feature>
<feature type="coiled-coil region" evidence="1">
    <location>
        <begin position="685"/>
        <end position="712"/>
    </location>
</feature>
<dbReference type="PROSITE" id="PS50878">
    <property type="entry name" value="RT_POL"/>
    <property type="match status" value="1"/>
</dbReference>
<evidence type="ECO:0000259" key="2">
    <source>
        <dbReference type="PROSITE" id="PS50878"/>
    </source>
</evidence>
<dbReference type="Proteomes" id="UP000050761">
    <property type="component" value="Unassembled WGS sequence"/>
</dbReference>
<keyword evidence="4" id="KW-1185">Reference proteome</keyword>
<dbReference type="InterPro" id="IPR043502">
    <property type="entry name" value="DNA/RNA_pol_sf"/>
</dbReference>
<accession>A0A3P8AMD6</accession>
<protein>
    <submittedName>
        <fullName evidence="5">Reverse transcriptase domain-containing protein</fullName>
    </submittedName>
</protein>
<dbReference type="Pfam" id="PF00078">
    <property type="entry name" value="RVT_1"/>
    <property type="match status" value="1"/>
</dbReference>
<reference evidence="3 4" key="1">
    <citation type="submission" date="2018-11" db="EMBL/GenBank/DDBJ databases">
        <authorList>
            <consortium name="Pathogen Informatics"/>
        </authorList>
    </citation>
    <scope>NUCLEOTIDE SEQUENCE [LARGE SCALE GENOMIC DNA]</scope>
</reference>
<sequence length="733" mass="83549">MTVHVSRTVGDRFPGSQVALRKGIWGCTHAHVLDQTIVKDAERNKKELHMMWVDMTKAFDSLRHGAIMWIVKQWGVPSDVRRLLSTLMALQGVRYHAYSNGRPVRSQKLQIRNGLMQGDSLSPLLFCLCMAPASAWIQAHIKPYETGTGSGPSSDGPLRVSHVFYMDDLKVFTPDWYNLMKARDGIQAVVKQLGLELNKNKCAIRSVNHPDTVTRASEVGSIPILGGSVVYKYLGAEQTGLICLDQLWTRVAETAMGAARRLFLSNLTVRQKVNGFNQVVVPKLKYAISCIVFGTGRFSTLRRLARTFDGDVRKLLVESRTRFKTSCTARLYVGKNEGGLGLKLVEEELEHSIVYTWCYVASNADFLVSYELAERLRASNKRSVLSDFQAVMAAHGLEGRVTRTLMATIVVDGQTFFTATEAARAVTKLIRSNWAERHMNDWKERLVAARVLEERGRDGNPTGLCMKDSFLWSAKGWVSSEVLRNVWAAQEATLLTRGTPAGRALRPLSRGYCRMHCGPFMETAEHVVSACGHWRSSIMLERHDEIARVLYFSIRRKYGITVSVNTHRPHTVEANEVVVYWDTVIPTSEGLKNNRPDLVVWDRRAERIWIIEPYCLWEGQAINDSHWDEFHDNLKELREAMSNLNISQLSLDIRALRTRFDELGSRYPDRYTVIVDAPVEPTLEVERIRRQMKETEKDLKTAREARLEVNRDIEKEWQKEREERSAPRRGWTN</sequence>
<dbReference type="EMBL" id="UZAH01025355">
    <property type="protein sequence ID" value="VDO62175.1"/>
    <property type="molecule type" value="Genomic_DNA"/>
</dbReference>
<dbReference type="AlphaFoldDB" id="A0A183FEC5"/>
<organism evidence="4 5">
    <name type="scientific">Heligmosomoides polygyrus</name>
    <name type="common">Parasitic roundworm</name>
    <dbReference type="NCBI Taxonomy" id="6339"/>
    <lineage>
        <taxon>Eukaryota</taxon>
        <taxon>Metazoa</taxon>
        <taxon>Ecdysozoa</taxon>
        <taxon>Nematoda</taxon>
        <taxon>Chromadorea</taxon>
        <taxon>Rhabditida</taxon>
        <taxon>Rhabditina</taxon>
        <taxon>Rhabditomorpha</taxon>
        <taxon>Strongyloidea</taxon>
        <taxon>Heligmosomidae</taxon>
        <taxon>Heligmosomoides</taxon>
    </lineage>
</organism>
<dbReference type="WBParaSite" id="HPBE_0000471501-mRNA-1">
    <property type="protein sequence ID" value="HPBE_0000471501-mRNA-1"/>
    <property type="gene ID" value="HPBE_0000471501"/>
</dbReference>
<gene>
    <name evidence="3" type="ORF">HPBE_LOCUS4716</name>
</gene>
<dbReference type="SUPFAM" id="SSF56672">
    <property type="entry name" value="DNA/RNA polymerases"/>
    <property type="match status" value="1"/>
</dbReference>
<name>A0A183FEC5_HELPZ</name>
<dbReference type="InterPro" id="IPR000477">
    <property type="entry name" value="RT_dom"/>
</dbReference>
<dbReference type="PANTHER" id="PTHR35450:SF2">
    <property type="entry name" value="REVERSE TRANSCRIPTASE DOMAIN-CONTAINING PROTEIN"/>
    <property type="match status" value="1"/>
</dbReference>
<reference evidence="5" key="2">
    <citation type="submission" date="2019-09" db="UniProtKB">
        <authorList>
            <consortium name="WormBaseParasite"/>
        </authorList>
    </citation>
    <scope>IDENTIFICATION</scope>
</reference>
<evidence type="ECO:0000313" key="3">
    <source>
        <dbReference type="EMBL" id="VDO62175.1"/>
    </source>
</evidence>